<sequence>MPNIDVPLKLILSMFGQTPASISLKVSARGGGAAAGVAVSVHGGGAAAGVAAWRWCGGRYSEASAPPAEMARRKTRGGGDDWRRATAAGAGRRCRRAGHGCAADAEGDVSHAGDEFLY</sequence>
<dbReference type="HOGENOM" id="CLU_2076672_0_0_1"/>
<reference evidence="1" key="2">
    <citation type="submission" date="2015-03" db="UniProtKB">
        <authorList>
            <consortium name="EnsemblPlants"/>
        </authorList>
    </citation>
    <scope>IDENTIFICATION</scope>
</reference>
<reference evidence="1" key="1">
    <citation type="journal article" date="2009" name="Rice">
        <title>De Novo Next Generation Sequencing of Plant Genomes.</title>
        <authorList>
            <person name="Rounsley S."/>
            <person name="Marri P.R."/>
            <person name="Yu Y."/>
            <person name="He R."/>
            <person name="Sisneros N."/>
            <person name="Goicoechea J.L."/>
            <person name="Lee S.J."/>
            <person name="Angelova A."/>
            <person name="Kudrna D."/>
            <person name="Luo M."/>
            <person name="Affourtit J."/>
            <person name="Desany B."/>
            <person name="Knight J."/>
            <person name="Niazi F."/>
            <person name="Egholm M."/>
            <person name="Wing R.A."/>
        </authorList>
    </citation>
    <scope>NUCLEOTIDE SEQUENCE [LARGE SCALE GENOMIC DNA]</scope>
    <source>
        <strain evidence="1">cv. IRGC 105608</strain>
    </source>
</reference>
<dbReference type="AlphaFoldDB" id="A0A0D3HU20"/>
<evidence type="ECO:0000313" key="1">
    <source>
        <dbReference type="EnsemblPlants" id="OBART12G10720.1"/>
    </source>
</evidence>
<accession>A0A0D3HU20</accession>
<organism evidence="1">
    <name type="scientific">Oryza barthii</name>
    <dbReference type="NCBI Taxonomy" id="65489"/>
    <lineage>
        <taxon>Eukaryota</taxon>
        <taxon>Viridiplantae</taxon>
        <taxon>Streptophyta</taxon>
        <taxon>Embryophyta</taxon>
        <taxon>Tracheophyta</taxon>
        <taxon>Spermatophyta</taxon>
        <taxon>Magnoliopsida</taxon>
        <taxon>Liliopsida</taxon>
        <taxon>Poales</taxon>
        <taxon>Poaceae</taxon>
        <taxon>BOP clade</taxon>
        <taxon>Oryzoideae</taxon>
        <taxon>Oryzeae</taxon>
        <taxon>Oryzinae</taxon>
        <taxon>Oryza</taxon>
    </lineage>
</organism>
<dbReference type="EnsemblPlants" id="OBART12G10720.1">
    <property type="protein sequence ID" value="OBART12G10720.1"/>
    <property type="gene ID" value="OBART12G10720"/>
</dbReference>
<name>A0A0D3HU20_9ORYZ</name>
<evidence type="ECO:0000313" key="2">
    <source>
        <dbReference type="Proteomes" id="UP000026960"/>
    </source>
</evidence>
<dbReference type="Gramene" id="OBART12G10720.1">
    <property type="protein sequence ID" value="OBART12G10720.1"/>
    <property type="gene ID" value="OBART12G10720"/>
</dbReference>
<dbReference type="PaxDb" id="65489-OBART12G10720.1"/>
<keyword evidence="2" id="KW-1185">Reference proteome</keyword>
<dbReference type="Proteomes" id="UP000026960">
    <property type="component" value="Chromosome 12"/>
</dbReference>
<proteinExistence type="predicted"/>
<protein>
    <submittedName>
        <fullName evidence="1">Uncharacterized protein</fullName>
    </submittedName>
</protein>